<keyword evidence="2" id="KW-1185">Reference proteome</keyword>
<reference evidence="2" key="1">
    <citation type="submission" date="2017-05" db="EMBL/GenBank/DDBJ databases">
        <authorList>
            <person name="Rodrigo-Torres L."/>
            <person name="Arahal R. D."/>
            <person name="Lucena T."/>
        </authorList>
    </citation>
    <scope>NUCLEOTIDE SEQUENCE [LARGE SCALE GENOMIC DNA]</scope>
    <source>
        <strain evidence="2">CECT 8715</strain>
    </source>
</reference>
<dbReference type="InterPro" id="IPR017853">
    <property type="entry name" value="GH"/>
</dbReference>
<evidence type="ECO:0000313" key="2">
    <source>
        <dbReference type="Proteomes" id="UP000202485"/>
    </source>
</evidence>
<proteinExistence type="predicted"/>
<dbReference type="GO" id="GO:0000272">
    <property type="term" value="P:polysaccharide catabolic process"/>
    <property type="evidence" value="ECO:0007669"/>
    <property type="project" value="InterPro"/>
</dbReference>
<dbReference type="SUPFAM" id="SSF51445">
    <property type="entry name" value="(Trans)glycosidases"/>
    <property type="match status" value="1"/>
</dbReference>
<name>A0A238KME9_9RHOB</name>
<evidence type="ECO:0000313" key="1">
    <source>
        <dbReference type="EMBL" id="SMX43901.1"/>
    </source>
</evidence>
<dbReference type="OrthoDB" id="8479154at2"/>
<dbReference type="RefSeq" id="WP_093963841.1">
    <property type="nucleotide sequence ID" value="NZ_FXYG01000003.1"/>
</dbReference>
<dbReference type="Proteomes" id="UP000202485">
    <property type="component" value="Unassembled WGS sequence"/>
</dbReference>
<dbReference type="Gene3D" id="3.20.20.80">
    <property type="entry name" value="Glycosidases"/>
    <property type="match status" value="1"/>
</dbReference>
<dbReference type="EMBL" id="FXYG01000003">
    <property type="protein sequence ID" value="SMX43901.1"/>
    <property type="molecule type" value="Genomic_DNA"/>
</dbReference>
<sequence>MPTYTYQLTPGETSNSVNEAHFGANFREMFPKIDAAFDMLGVTHLRYPAGQAQQENITQMVNGGLNSKLAEFLDWAVKHERPFSLSIPVGESLATQPQMNEFVRAVYDALGPNSHLLTSFEVGNEYWSFQSADSYGEDASKAVTYLKHAIDEFNETHVGVQVDPKFLVQTAPPWHVGSSTMDEKNKEIIQHFDANNDLSDGLQATVASEALDGIVSHYYYNNDHGDDNTFSHGYHELRQIGPRAEMWNEFFVQELDYNITEWNVQNSRFDQQGLKAASVVLEQFENMLIAGVDAADVWSVRNKNYNSLAGGIMEENPIHPSPAGQAFIWMRESLVGEDGRGLCLMGLEGLPAENRPVEVNAFSGDDKTVLYVSTRTNDFDVQANFDLSGLVNYPAHISVRKMGILEGSADGLSDRAAFLEDGTFVTGSRNALRKIDEAEKLAIEEKFSNILENGLFDRFYIGDNGDGTYRTYIPDPSTILLKPGKTPETATSLDDYYFATEVDVVVEVTQYFFEYLSDVQLEFDPYEVAEIVIQPLSNVGTSLPGVKGDFTISPSSENPGLSYATIDVTRENGDQYTIQADKDGRFELQPTDQNESIDLEISLSYKTDSNRIDARDALEVLRVAVGLDPTWGEPDLEFYFAADIDRDGAITANDALQILNLAVAPPEDKDFEWLFIRAGQDFSGVDRNNVTYETSSTVQVHDNTFELDMTSILLGNTFDFV</sequence>
<protein>
    <submittedName>
        <fullName evidence="1">Uncharacterized protein</fullName>
    </submittedName>
</protein>
<dbReference type="AlphaFoldDB" id="A0A238KME9"/>
<dbReference type="InterPro" id="IPR036439">
    <property type="entry name" value="Dockerin_dom_sf"/>
</dbReference>
<accession>A0A238KME9</accession>
<dbReference type="Gene3D" id="1.10.1330.10">
    <property type="entry name" value="Dockerin domain"/>
    <property type="match status" value="1"/>
</dbReference>
<organism evidence="1 2">
    <name type="scientific">Ruegeria arenilitoris</name>
    <dbReference type="NCBI Taxonomy" id="1173585"/>
    <lineage>
        <taxon>Bacteria</taxon>
        <taxon>Pseudomonadati</taxon>
        <taxon>Pseudomonadota</taxon>
        <taxon>Alphaproteobacteria</taxon>
        <taxon>Rhodobacterales</taxon>
        <taxon>Roseobacteraceae</taxon>
        <taxon>Ruegeria</taxon>
    </lineage>
</organism>
<gene>
    <name evidence="1" type="ORF">RUA8715_02300</name>
</gene>